<evidence type="ECO:0000259" key="3">
    <source>
        <dbReference type="Pfam" id="PF01636"/>
    </source>
</evidence>
<sequence>MDQRLQQLRAWIPSAFEQLGIDLAADWQLQSVSGDASFRRYFRVRSHNLSWIAVDAPPQQEDSAPFVAIARAWEALEIHAPQVHLADLKQGFMLLSDLGDTLYLDQLNSDSADLLYRQAQVTLTHIQQCRSILGEPFPPYDRALLKREMGLFSDWFLEQLLGLKLTRYEQRLLEQLHEQLIVSALEQPQVCVHRDYHSRNLMVIDAPAPGVIDFQDAVWGPITYDLVSLLRDCYVDWPEEQVRGWALAYAELATEAGIMGAVSEQRFLGWFDRMGMQRHLKAIGIFARLKLRDGKPGYLADIPRTLDYLRKAAVQHDELAEFGSWLDQRVVPAMGLTGLFDMERLQQPLASSASNGT</sequence>
<feature type="domain" description="Aminoglycoside phosphotransferase" evidence="3">
    <location>
        <begin position="29"/>
        <end position="250"/>
    </location>
</feature>
<dbReference type="OrthoDB" id="9809275at2"/>
<dbReference type="EMBL" id="QQOH01000003">
    <property type="protein sequence ID" value="RDE19985.1"/>
    <property type="molecule type" value="Genomic_DNA"/>
</dbReference>
<dbReference type="AlphaFoldDB" id="A0A369WKK1"/>
<reference evidence="4 5" key="1">
    <citation type="submission" date="2018-07" db="EMBL/GenBank/DDBJ databases">
        <title>Motiliproteus coralliicola sp. nov., a bacterium isolated from Coral.</title>
        <authorList>
            <person name="Wang G."/>
        </authorList>
    </citation>
    <scope>NUCLEOTIDE SEQUENCE [LARGE SCALE GENOMIC DNA]</scope>
    <source>
        <strain evidence="4 5">C34</strain>
    </source>
</reference>
<keyword evidence="5" id="KW-1185">Reference proteome</keyword>
<dbReference type="Gene3D" id="3.30.200.20">
    <property type="entry name" value="Phosphorylase Kinase, domain 1"/>
    <property type="match status" value="1"/>
</dbReference>
<evidence type="ECO:0000313" key="4">
    <source>
        <dbReference type="EMBL" id="RDE19985.1"/>
    </source>
</evidence>
<evidence type="ECO:0000256" key="1">
    <source>
        <dbReference type="ARBA" id="ARBA00022741"/>
    </source>
</evidence>
<proteinExistence type="predicted"/>
<dbReference type="GO" id="GO:0005524">
    <property type="term" value="F:ATP binding"/>
    <property type="evidence" value="ECO:0007669"/>
    <property type="project" value="UniProtKB-KW"/>
</dbReference>
<name>A0A369WKK1_9GAMM</name>
<dbReference type="PANTHER" id="PTHR33540:SF1">
    <property type="entry name" value="N-ACETYLMURAMATE_N-ACETYLGLUCOSAMINE KINASE"/>
    <property type="match status" value="1"/>
</dbReference>
<dbReference type="InterPro" id="IPR011009">
    <property type="entry name" value="Kinase-like_dom_sf"/>
</dbReference>
<dbReference type="Pfam" id="PF01636">
    <property type="entry name" value="APH"/>
    <property type="match status" value="1"/>
</dbReference>
<dbReference type="GO" id="GO:0016740">
    <property type="term" value="F:transferase activity"/>
    <property type="evidence" value="ECO:0007669"/>
    <property type="project" value="UniProtKB-KW"/>
</dbReference>
<gene>
    <name evidence="4" type="ORF">DV711_13425</name>
</gene>
<dbReference type="InterPro" id="IPR002575">
    <property type="entry name" value="Aminoglycoside_PTrfase"/>
</dbReference>
<dbReference type="SUPFAM" id="SSF56112">
    <property type="entry name" value="Protein kinase-like (PK-like)"/>
    <property type="match status" value="1"/>
</dbReference>
<evidence type="ECO:0000313" key="5">
    <source>
        <dbReference type="Proteomes" id="UP000253769"/>
    </source>
</evidence>
<dbReference type="Proteomes" id="UP000253769">
    <property type="component" value="Unassembled WGS sequence"/>
</dbReference>
<dbReference type="Gene3D" id="3.90.1200.10">
    <property type="match status" value="1"/>
</dbReference>
<keyword evidence="2" id="KW-0067">ATP-binding</keyword>
<evidence type="ECO:0000256" key="2">
    <source>
        <dbReference type="ARBA" id="ARBA00022840"/>
    </source>
</evidence>
<accession>A0A369WKK1</accession>
<keyword evidence="4" id="KW-0808">Transferase</keyword>
<dbReference type="PANTHER" id="PTHR33540">
    <property type="entry name" value="TRNA THREONYLCARBAMOYLADENOSINE BIOSYNTHESIS PROTEIN TSAE"/>
    <property type="match status" value="1"/>
</dbReference>
<comment type="caution">
    <text evidence="4">The sequence shown here is derived from an EMBL/GenBank/DDBJ whole genome shotgun (WGS) entry which is preliminary data.</text>
</comment>
<protein>
    <submittedName>
        <fullName evidence="4">Aminoglycoside phosphotransferase</fullName>
    </submittedName>
</protein>
<organism evidence="4 5">
    <name type="scientific">Motiliproteus coralliicola</name>
    <dbReference type="NCBI Taxonomy" id="2283196"/>
    <lineage>
        <taxon>Bacteria</taxon>
        <taxon>Pseudomonadati</taxon>
        <taxon>Pseudomonadota</taxon>
        <taxon>Gammaproteobacteria</taxon>
        <taxon>Oceanospirillales</taxon>
        <taxon>Oceanospirillaceae</taxon>
        <taxon>Motiliproteus</taxon>
    </lineage>
</organism>
<keyword evidence="1" id="KW-0547">Nucleotide-binding</keyword>